<accession>F0XUA1</accession>
<feature type="region of interest" description="Disordered" evidence="1">
    <location>
        <begin position="30"/>
        <end position="54"/>
    </location>
</feature>
<reference evidence="2 3" key="1">
    <citation type="journal article" date="2011" name="Proc. Natl. Acad. Sci. U.S.A.">
        <title>Genome and transcriptome analyses of the mountain pine beetle-fungal symbiont Grosmannia clavigera, a lodgepole pine pathogen.</title>
        <authorList>
            <person name="DiGuistini S."/>
            <person name="Wang Y."/>
            <person name="Liao N.Y."/>
            <person name="Taylor G."/>
            <person name="Tanguay P."/>
            <person name="Feau N."/>
            <person name="Henrissat B."/>
            <person name="Chan S.K."/>
            <person name="Hesse-Orce U."/>
            <person name="Alamouti S.M."/>
            <person name="Tsui C.K.M."/>
            <person name="Docking R.T."/>
            <person name="Levasseur A."/>
            <person name="Haridas S."/>
            <person name="Robertson G."/>
            <person name="Birol I."/>
            <person name="Holt R.A."/>
            <person name="Marra M.A."/>
            <person name="Hamelin R.C."/>
            <person name="Hirst M."/>
            <person name="Jones S.J.M."/>
            <person name="Bohlmann J."/>
            <person name="Breuil C."/>
        </authorList>
    </citation>
    <scope>NUCLEOTIDE SEQUENCE [LARGE SCALE GENOMIC DNA]</scope>
    <source>
        <strain evidence="3">kw1407 / UAMH 11150</strain>
    </source>
</reference>
<dbReference type="EMBL" id="GL630006">
    <property type="protein sequence ID" value="EFW98565.1"/>
    <property type="molecule type" value="Genomic_DNA"/>
</dbReference>
<sequence>MSSSNAERGSLSSDSVSDLVRAEYPYTDDYRAFSSGSSTGTPLSPSSTLTSSSCASSTVLTKTAAVKNANKNVNVHTTCGRHSNEWLFSGWPSPFRRRDQ</sequence>
<evidence type="ECO:0000256" key="1">
    <source>
        <dbReference type="SAM" id="MobiDB-lite"/>
    </source>
</evidence>
<feature type="compositionally biased region" description="Low complexity" evidence="1">
    <location>
        <begin position="34"/>
        <end position="54"/>
    </location>
</feature>
<name>F0XUA1_GROCL</name>
<gene>
    <name evidence="2" type="ORF">CMQ_4417</name>
</gene>
<dbReference type="InParanoid" id="F0XUA1"/>
<keyword evidence="3" id="KW-1185">Reference proteome</keyword>
<organism evidence="3">
    <name type="scientific">Grosmannia clavigera (strain kw1407 / UAMH 11150)</name>
    <name type="common">Blue stain fungus</name>
    <name type="synonym">Graphiocladiella clavigera</name>
    <dbReference type="NCBI Taxonomy" id="655863"/>
    <lineage>
        <taxon>Eukaryota</taxon>
        <taxon>Fungi</taxon>
        <taxon>Dikarya</taxon>
        <taxon>Ascomycota</taxon>
        <taxon>Pezizomycotina</taxon>
        <taxon>Sordariomycetes</taxon>
        <taxon>Sordariomycetidae</taxon>
        <taxon>Ophiostomatales</taxon>
        <taxon>Ophiostomataceae</taxon>
        <taxon>Leptographium</taxon>
    </lineage>
</organism>
<dbReference type="RefSeq" id="XP_014168048.1">
    <property type="nucleotide sequence ID" value="XM_014312573.1"/>
</dbReference>
<dbReference type="Proteomes" id="UP000007796">
    <property type="component" value="Unassembled WGS sequence"/>
</dbReference>
<protein>
    <submittedName>
        <fullName evidence="2">Uncharacterized protein</fullName>
    </submittedName>
</protein>
<dbReference type="HOGENOM" id="CLU_2306461_0_0_1"/>
<evidence type="ECO:0000313" key="2">
    <source>
        <dbReference type="EMBL" id="EFW98565.1"/>
    </source>
</evidence>
<evidence type="ECO:0000313" key="3">
    <source>
        <dbReference type="Proteomes" id="UP000007796"/>
    </source>
</evidence>
<dbReference type="eggNOG" id="ENOG502REYD">
    <property type="taxonomic scope" value="Eukaryota"/>
</dbReference>
<dbReference type="AlphaFoldDB" id="F0XUA1"/>
<proteinExistence type="predicted"/>
<dbReference type="GeneID" id="25977626"/>